<dbReference type="EMBL" id="VSRR010001383">
    <property type="protein sequence ID" value="MPC24854.1"/>
    <property type="molecule type" value="Genomic_DNA"/>
</dbReference>
<sequence>MYDEPRQSYVRLQWWLVLKAWEISVHLASDATSRVVRPATKTKSLNCWMLGGSLRQTHVGQHQRYVESLIHSVRHMKAVGNARRECTGHTQEGPWLLQPQQVRRRPARFHAHAARLT</sequence>
<evidence type="ECO:0000313" key="2">
    <source>
        <dbReference type="Proteomes" id="UP000324222"/>
    </source>
</evidence>
<name>A0A5B7DVE0_PORTR</name>
<dbReference type="Proteomes" id="UP000324222">
    <property type="component" value="Unassembled WGS sequence"/>
</dbReference>
<gene>
    <name evidence="1" type="ORF">E2C01_017948</name>
</gene>
<evidence type="ECO:0000313" key="1">
    <source>
        <dbReference type="EMBL" id="MPC24854.1"/>
    </source>
</evidence>
<comment type="caution">
    <text evidence="1">The sequence shown here is derived from an EMBL/GenBank/DDBJ whole genome shotgun (WGS) entry which is preliminary data.</text>
</comment>
<accession>A0A5B7DVE0</accession>
<keyword evidence="2" id="KW-1185">Reference proteome</keyword>
<protein>
    <submittedName>
        <fullName evidence="1">Uncharacterized protein</fullName>
    </submittedName>
</protein>
<dbReference type="AlphaFoldDB" id="A0A5B7DVE0"/>
<proteinExistence type="predicted"/>
<reference evidence="1 2" key="1">
    <citation type="submission" date="2019-05" db="EMBL/GenBank/DDBJ databases">
        <title>Another draft genome of Portunus trituberculatus and its Hox gene families provides insights of decapod evolution.</title>
        <authorList>
            <person name="Jeong J.-H."/>
            <person name="Song I."/>
            <person name="Kim S."/>
            <person name="Choi T."/>
            <person name="Kim D."/>
            <person name="Ryu S."/>
            <person name="Kim W."/>
        </authorList>
    </citation>
    <scope>NUCLEOTIDE SEQUENCE [LARGE SCALE GENOMIC DNA]</scope>
    <source>
        <tissue evidence="1">Muscle</tissue>
    </source>
</reference>
<organism evidence="1 2">
    <name type="scientific">Portunus trituberculatus</name>
    <name type="common">Swimming crab</name>
    <name type="synonym">Neptunus trituberculatus</name>
    <dbReference type="NCBI Taxonomy" id="210409"/>
    <lineage>
        <taxon>Eukaryota</taxon>
        <taxon>Metazoa</taxon>
        <taxon>Ecdysozoa</taxon>
        <taxon>Arthropoda</taxon>
        <taxon>Crustacea</taxon>
        <taxon>Multicrustacea</taxon>
        <taxon>Malacostraca</taxon>
        <taxon>Eumalacostraca</taxon>
        <taxon>Eucarida</taxon>
        <taxon>Decapoda</taxon>
        <taxon>Pleocyemata</taxon>
        <taxon>Brachyura</taxon>
        <taxon>Eubrachyura</taxon>
        <taxon>Portunoidea</taxon>
        <taxon>Portunidae</taxon>
        <taxon>Portuninae</taxon>
        <taxon>Portunus</taxon>
    </lineage>
</organism>